<dbReference type="EMBL" id="LSCR01000026">
    <property type="protein sequence ID" value="KXB33998.1"/>
    <property type="molecule type" value="Genomic_DNA"/>
</dbReference>
<comment type="caution">
    <text evidence="1">The sequence shown here is derived from an EMBL/GenBank/DDBJ whole genome shotgun (WGS) entry which is preliminary data.</text>
</comment>
<protein>
    <recommendedName>
        <fullName evidence="3">DUF669 domain-containing protein</fullName>
    </recommendedName>
</protein>
<evidence type="ECO:0000313" key="1">
    <source>
        <dbReference type="EMBL" id="KXB33998.1"/>
    </source>
</evidence>
<organism evidence="1 2">
    <name type="scientific">Atopobium deltae</name>
    <dbReference type="NCBI Taxonomy" id="1393034"/>
    <lineage>
        <taxon>Bacteria</taxon>
        <taxon>Bacillati</taxon>
        <taxon>Actinomycetota</taxon>
        <taxon>Coriobacteriia</taxon>
        <taxon>Coriobacteriales</taxon>
        <taxon>Atopobiaceae</taxon>
        <taxon>Atopobium</taxon>
    </lineage>
</organism>
<evidence type="ECO:0000313" key="2">
    <source>
        <dbReference type="Proteomes" id="UP000070675"/>
    </source>
</evidence>
<gene>
    <name evidence="1" type="ORF">HMPREF3192_00967</name>
</gene>
<evidence type="ECO:0008006" key="3">
    <source>
        <dbReference type="Google" id="ProtNLM"/>
    </source>
</evidence>
<proteinExistence type="predicted"/>
<dbReference type="RefSeq" id="WP_066305691.1">
    <property type="nucleotide sequence ID" value="NZ_KQ959506.1"/>
</dbReference>
<reference evidence="2" key="1">
    <citation type="submission" date="2016-01" db="EMBL/GenBank/DDBJ databases">
        <authorList>
            <person name="Mitreva M."/>
            <person name="Pepin K.H."/>
            <person name="Mihindukulasuriya K.A."/>
            <person name="Fulton R."/>
            <person name="Fronick C."/>
            <person name="O'Laughlin M."/>
            <person name="Miner T."/>
            <person name="Herter B."/>
            <person name="Rosa B.A."/>
            <person name="Cordes M."/>
            <person name="Tomlinson C."/>
            <person name="Wollam A."/>
            <person name="Palsikar V.B."/>
            <person name="Mardis E.R."/>
            <person name="Wilson R.K."/>
        </authorList>
    </citation>
    <scope>NUCLEOTIDE SEQUENCE [LARGE SCALE GENOMIC DNA]</scope>
    <source>
        <strain evidence="2">DNF00019</strain>
    </source>
</reference>
<dbReference type="AlphaFoldDB" id="A0A133XST5"/>
<dbReference type="STRING" id="1393034.HMPREF3192_00967"/>
<accession>A0A133XST5</accession>
<keyword evidence="2" id="KW-1185">Reference proteome</keyword>
<dbReference type="OrthoDB" id="1645191at2"/>
<sequence>MQEVFSWDSKVDTTIDKPEYTPLAAGVYNFTVSKFERKRFNGSPKMKACPMAELQLTCTDATQEGTVFVRLYLCKQQVWKITHLFRSCALIPETGDQNADFPWDKIVGAHGMVKVKQREYNGKIYNDVDEFLSVQEQAHINVEKIKAQVHDAHPEYDDIEF</sequence>
<name>A0A133XST5_9ACTN</name>
<dbReference type="PATRIC" id="fig|1393034.3.peg.931"/>
<dbReference type="Proteomes" id="UP000070675">
    <property type="component" value="Unassembled WGS sequence"/>
</dbReference>